<dbReference type="OMA" id="NAPTRRW"/>
<reference evidence="12 13" key="1">
    <citation type="journal article" date="2011" name="J. Gen. Appl. Microbiol.">
        <title>Draft genome sequencing of the enigmatic yeast Saitoella complicata.</title>
        <authorList>
            <person name="Nishida H."/>
            <person name="Hamamoto M."/>
            <person name="Sugiyama J."/>
        </authorList>
    </citation>
    <scope>NUCLEOTIDE SEQUENCE [LARGE SCALE GENOMIC DNA]</scope>
    <source>
        <strain evidence="12 13">NRRL Y-17804</strain>
    </source>
</reference>
<evidence type="ECO:0000256" key="5">
    <source>
        <dbReference type="ARBA" id="ARBA00022737"/>
    </source>
</evidence>
<evidence type="ECO:0000256" key="1">
    <source>
        <dbReference type="ARBA" id="ARBA00004567"/>
    </source>
</evidence>
<keyword evidence="9" id="KW-0906">Nuclear pore complex</keyword>
<organism evidence="12 13">
    <name type="scientific">Saitoella complicata (strain BCRC 22490 / CBS 7301 / JCM 7358 / NBRC 10748 / NRRL Y-17804)</name>
    <dbReference type="NCBI Taxonomy" id="698492"/>
    <lineage>
        <taxon>Eukaryota</taxon>
        <taxon>Fungi</taxon>
        <taxon>Dikarya</taxon>
        <taxon>Ascomycota</taxon>
        <taxon>Taphrinomycotina</taxon>
        <taxon>Taphrinomycotina incertae sedis</taxon>
        <taxon>Saitoella</taxon>
    </lineage>
</organism>
<keyword evidence="6" id="KW-0509">mRNA transport</keyword>
<dbReference type="GO" id="GO:0035859">
    <property type="term" value="C:Seh1-associated complex"/>
    <property type="evidence" value="ECO:0007669"/>
    <property type="project" value="TreeGrafter"/>
</dbReference>
<keyword evidence="4 11" id="KW-0853">WD repeat</keyword>
<dbReference type="EMBL" id="BACD03000008">
    <property type="protein sequence ID" value="GAO47372.1"/>
    <property type="molecule type" value="Genomic_DNA"/>
</dbReference>
<dbReference type="InterPro" id="IPR015943">
    <property type="entry name" value="WD40/YVTN_repeat-like_dom_sf"/>
</dbReference>
<keyword evidence="8" id="KW-0811">Translocation</keyword>
<dbReference type="GO" id="GO:0034198">
    <property type="term" value="P:cellular response to amino acid starvation"/>
    <property type="evidence" value="ECO:0007669"/>
    <property type="project" value="TreeGrafter"/>
</dbReference>
<reference evidence="12 13" key="2">
    <citation type="journal article" date="2014" name="J. Gen. Appl. Microbiol.">
        <title>The early diverging ascomycetous budding yeast Saitoella complicata has three histone deacetylases belonging to the Clr6, Hos2, and Rpd3 lineages.</title>
        <authorList>
            <person name="Nishida H."/>
            <person name="Matsumoto T."/>
            <person name="Kondo S."/>
            <person name="Hamamoto M."/>
            <person name="Yoshikawa H."/>
        </authorList>
    </citation>
    <scope>NUCLEOTIDE SEQUENCE [LARGE SCALE GENOMIC DNA]</scope>
    <source>
        <strain evidence="12 13">NRRL Y-17804</strain>
    </source>
</reference>
<keyword evidence="5" id="KW-0677">Repeat</keyword>
<feature type="repeat" description="WD" evidence="11">
    <location>
        <begin position="8"/>
        <end position="42"/>
    </location>
</feature>
<keyword evidence="10" id="KW-0539">Nucleus</keyword>
<dbReference type="GO" id="GO:0051028">
    <property type="term" value="P:mRNA transport"/>
    <property type="evidence" value="ECO:0007669"/>
    <property type="project" value="UniProtKB-KW"/>
</dbReference>
<comment type="caution">
    <text evidence="12">The sequence shown here is derived from an EMBL/GenBank/DDBJ whole genome shotgun (WGS) entry which is preliminary data.</text>
</comment>
<dbReference type="PROSITE" id="PS50082">
    <property type="entry name" value="WD_REPEATS_2"/>
    <property type="match status" value="2"/>
</dbReference>
<dbReference type="PROSITE" id="PS00678">
    <property type="entry name" value="WD_REPEATS_1"/>
    <property type="match status" value="1"/>
</dbReference>
<evidence type="ECO:0000256" key="10">
    <source>
        <dbReference type="ARBA" id="ARBA00023242"/>
    </source>
</evidence>
<evidence type="ECO:0000256" key="7">
    <source>
        <dbReference type="ARBA" id="ARBA00022927"/>
    </source>
</evidence>
<dbReference type="GO" id="GO:0005198">
    <property type="term" value="F:structural molecule activity"/>
    <property type="evidence" value="ECO:0007669"/>
    <property type="project" value="InterPro"/>
</dbReference>
<dbReference type="Proteomes" id="UP000033140">
    <property type="component" value="Unassembled WGS sequence"/>
</dbReference>
<dbReference type="InterPro" id="IPR019775">
    <property type="entry name" value="WD40_repeat_CS"/>
</dbReference>
<evidence type="ECO:0000256" key="9">
    <source>
        <dbReference type="ARBA" id="ARBA00023132"/>
    </source>
</evidence>
<dbReference type="AlphaFoldDB" id="A0A0E9NBZ4"/>
<dbReference type="Pfam" id="PF00400">
    <property type="entry name" value="WD40"/>
    <property type="match status" value="4"/>
</dbReference>
<evidence type="ECO:0000256" key="4">
    <source>
        <dbReference type="ARBA" id="ARBA00022574"/>
    </source>
</evidence>
<sequence>MEGKGVANTGHEDLIHDISYDFYGRRLATCSSDLHLKIWDLNETSGEWELNDSFKAHDASILRVNWAHPEHGQVIATCSADRSVRIFEEQEHETKGSGRRWAEKARLVDARGAVQDVWFAPVHLGFKVAAISTDTNIRIYEALEPHNLQHWTLMDEFAALPTRPPRELESSFCLTWCPSRWTASPYLAVGAQDTCKIYSTDNTTGKWKPVDDLELKGHKGLVRDVSWGPSLGRSYHLIATACKDGHVRVFKLTETKEDLYARAEDEKRWVVECIADLDDHGAEVWRVSWNATGTVLSSAGDDGRIRLWKASFTGEWKCMSVIKAEQDVSHEDYMEE</sequence>
<evidence type="ECO:0000313" key="12">
    <source>
        <dbReference type="EMBL" id="GAO47372.1"/>
    </source>
</evidence>
<protein>
    <submittedName>
        <fullName evidence="12">Uncharacterized protein</fullName>
    </submittedName>
</protein>
<keyword evidence="13" id="KW-1185">Reference proteome</keyword>
<dbReference type="PROSITE" id="PS50294">
    <property type="entry name" value="WD_REPEATS_REGION"/>
    <property type="match status" value="2"/>
</dbReference>
<dbReference type="PANTHER" id="PTHR11024">
    <property type="entry name" value="NUCLEAR PORE COMPLEX PROTEIN SEC13 / SEH1 FAMILY MEMBER"/>
    <property type="match status" value="1"/>
</dbReference>
<dbReference type="RefSeq" id="XP_019022735.1">
    <property type="nucleotide sequence ID" value="XM_019166966.1"/>
</dbReference>
<keyword evidence="3" id="KW-0813">Transport</keyword>
<comment type="subcellular location">
    <subcellularLocation>
        <location evidence="1">Nucleus</location>
        <location evidence="1">Nuclear pore complex</location>
    </subcellularLocation>
</comment>
<proteinExistence type="inferred from homology"/>
<dbReference type="GO" id="GO:1904263">
    <property type="term" value="P:positive regulation of TORC1 signaling"/>
    <property type="evidence" value="ECO:0007669"/>
    <property type="project" value="TreeGrafter"/>
</dbReference>
<gene>
    <name evidence="12" type="ORF">G7K_1580-t1</name>
</gene>
<reference evidence="12 13" key="3">
    <citation type="journal article" date="2015" name="Genome Announc.">
        <title>Draft Genome Sequence of the Archiascomycetous Yeast Saitoella complicata.</title>
        <authorList>
            <person name="Yamauchi K."/>
            <person name="Kondo S."/>
            <person name="Hamamoto M."/>
            <person name="Takahashi Y."/>
            <person name="Ogura Y."/>
            <person name="Hayashi T."/>
            <person name="Nishida H."/>
        </authorList>
    </citation>
    <scope>NUCLEOTIDE SEQUENCE [LARGE SCALE GENOMIC DNA]</scope>
    <source>
        <strain evidence="12 13">NRRL Y-17804</strain>
    </source>
</reference>
<name>A0A0E9NBZ4_SAICN</name>
<dbReference type="GO" id="GO:0015031">
    <property type="term" value="P:protein transport"/>
    <property type="evidence" value="ECO:0007669"/>
    <property type="project" value="UniProtKB-KW"/>
</dbReference>
<comment type="similarity">
    <text evidence="2">Belongs to the WD repeat SEC13 family.</text>
</comment>
<evidence type="ECO:0000256" key="2">
    <source>
        <dbReference type="ARBA" id="ARBA00010102"/>
    </source>
</evidence>
<dbReference type="STRING" id="698492.A0A0E9NBZ4"/>
<feature type="repeat" description="WD" evidence="11">
    <location>
        <begin position="277"/>
        <end position="309"/>
    </location>
</feature>
<dbReference type="SUPFAM" id="SSF50978">
    <property type="entry name" value="WD40 repeat-like"/>
    <property type="match status" value="1"/>
</dbReference>
<dbReference type="FunFam" id="2.130.10.10:FF:000578">
    <property type="entry name" value="Nucleoporin seh1"/>
    <property type="match status" value="1"/>
</dbReference>
<accession>A0A0E9NBZ4</accession>
<dbReference type="InterPro" id="IPR037363">
    <property type="entry name" value="Sec13/Seh1_fam"/>
</dbReference>
<dbReference type="GO" id="GO:0031080">
    <property type="term" value="C:nuclear pore outer ring"/>
    <property type="evidence" value="ECO:0007669"/>
    <property type="project" value="TreeGrafter"/>
</dbReference>
<evidence type="ECO:0000256" key="11">
    <source>
        <dbReference type="PROSITE-ProRule" id="PRU00221"/>
    </source>
</evidence>
<dbReference type="Gene3D" id="2.130.10.10">
    <property type="entry name" value="YVTN repeat-like/Quinoprotein amine dehydrogenase"/>
    <property type="match status" value="1"/>
</dbReference>
<keyword evidence="7" id="KW-0653">Protein transport</keyword>
<dbReference type="OrthoDB" id="5566198at2759"/>
<evidence type="ECO:0000256" key="6">
    <source>
        <dbReference type="ARBA" id="ARBA00022816"/>
    </source>
</evidence>
<dbReference type="InterPro" id="IPR036322">
    <property type="entry name" value="WD40_repeat_dom_sf"/>
</dbReference>
<evidence type="ECO:0000256" key="3">
    <source>
        <dbReference type="ARBA" id="ARBA00022448"/>
    </source>
</evidence>
<dbReference type="InterPro" id="IPR001680">
    <property type="entry name" value="WD40_rpt"/>
</dbReference>
<dbReference type="PANTHER" id="PTHR11024:SF3">
    <property type="entry name" value="NUCLEOPORIN SEH1"/>
    <property type="match status" value="1"/>
</dbReference>
<evidence type="ECO:0000256" key="8">
    <source>
        <dbReference type="ARBA" id="ARBA00023010"/>
    </source>
</evidence>
<evidence type="ECO:0000313" key="13">
    <source>
        <dbReference type="Proteomes" id="UP000033140"/>
    </source>
</evidence>
<dbReference type="SMART" id="SM00320">
    <property type="entry name" value="WD40"/>
    <property type="match status" value="5"/>
</dbReference>